<evidence type="ECO:0000313" key="2">
    <source>
        <dbReference type="EMBL" id="GIO36884.1"/>
    </source>
</evidence>
<reference evidence="2 3" key="1">
    <citation type="submission" date="2021-03" db="EMBL/GenBank/DDBJ databases">
        <title>Antimicrobial resistance genes in bacteria isolated from Japanese honey, and their potential for conferring macrolide and lincosamide resistance in the American foulbrood pathogen Paenibacillus larvae.</title>
        <authorList>
            <person name="Okamoto M."/>
            <person name="Kumagai M."/>
            <person name="Kanamori H."/>
            <person name="Takamatsu D."/>
        </authorList>
    </citation>
    <scope>NUCLEOTIDE SEQUENCE [LARGE SCALE GENOMIC DNA]</scope>
    <source>
        <strain evidence="2 3">J41TS12</strain>
    </source>
</reference>
<dbReference type="RefSeq" id="WP_212939201.1">
    <property type="nucleotide sequence ID" value="NZ_BORR01000005.1"/>
</dbReference>
<sequence>MARKTKDADKVVTVQAAVPVVIWKANRPLNEQQHEELARKLQSEQERSGLKVMLVPHSVDPIISADLEEQQSLPSEEDGKEANPEDPKEQKDKEEQPSTDGGNDE</sequence>
<evidence type="ECO:0000313" key="3">
    <source>
        <dbReference type="Proteomes" id="UP000681162"/>
    </source>
</evidence>
<evidence type="ECO:0000256" key="1">
    <source>
        <dbReference type="SAM" id="MobiDB-lite"/>
    </source>
</evidence>
<dbReference type="EMBL" id="BORR01000005">
    <property type="protein sequence ID" value="GIO36884.1"/>
    <property type="molecule type" value="Genomic_DNA"/>
</dbReference>
<feature type="region of interest" description="Disordered" evidence="1">
    <location>
        <begin position="61"/>
        <end position="105"/>
    </location>
</feature>
<gene>
    <name evidence="2" type="ORF">J41TS12_17450</name>
</gene>
<name>A0A919XRZ1_9BACL</name>
<proteinExistence type="predicted"/>
<organism evidence="2 3">
    <name type="scientific">Paenibacillus antibioticophila</name>
    <dbReference type="NCBI Taxonomy" id="1274374"/>
    <lineage>
        <taxon>Bacteria</taxon>
        <taxon>Bacillati</taxon>
        <taxon>Bacillota</taxon>
        <taxon>Bacilli</taxon>
        <taxon>Bacillales</taxon>
        <taxon>Paenibacillaceae</taxon>
        <taxon>Paenibacillus</taxon>
    </lineage>
</organism>
<protein>
    <submittedName>
        <fullName evidence="2">Uncharacterized protein</fullName>
    </submittedName>
</protein>
<dbReference type="AlphaFoldDB" id="A0A919XRZ1"/>
<dbReference type="Proteomes" id="UP000681162">
    <property type="component" value="Unassembled WGS sequence"/>
</dbReference>
<comment type="caution">
    <text evidence="2">The sequence shown here is derived from an EMBL/GenBank/DDBJ whole genome shotgun (WGS) entry which is preliminary data.</text>
</comment>
<feature type="compositionally biased region" description="Basic and acidic residues" evidence="1">
    <location>
        <begin position="80"/>
        <end position="96"/>
    </location>
</feature>
<accession>A0A919XRZ1</accession>
<keyword evidence="3" id="KW-1185">Reference proteome</keyword>